<reference evidence="2" key="1">
    <citation type="journal article" date="2015" name="Nature">
        <title>Hemichordate genomes and deuterostome origins.</title>
        <authorList>
            <person name="Simakov O."/>
            <person name="Kawashima T."/>
            <person name="Marletaz F."/>
            <person name="Jenkins J."/>
            <person name="Koyanagi R."/>
            <person name="Mitros T."/>
            <person name="Hisata K."/>
            <person name="Bredeson J."/>
            <person name="Shoguchi E."/>
            <person name="Gyoja F."/>
            <person name="Yue J.X."/>
            <person name="Chen Y.C."/>
            <person name="Freeman R.M.Jr."/>
            <person name="Sasaki A."/>
            <person name="Hikosaka-Katayama T."/>
            <person name="Sato A."/>
            <person name="Fujie M."/>
            <person name="Baughman K.W."/>
            <person name="Levine J."/>
            <person name="Gonzalez P."/>
            <person name="Cameron C."/>
            <person name="Fritzenwanker J.H."/>
            <person name="Pani A.M."/>
            <person name="Goto H."/>
            <person name="Kanda M."/>
            <person name="Arakaki N."/>
            <person name="Yamasaki S."/>
            <person name="Qu J."/>
            <person name="Cree A."/>
            <person name="Ding Y."/>
            <person name="Dinh H.H."/>
            <person name="Dugan S."/>
            <person name="Holder M."/>
            <person name="Jhangiani S.N."/>
            <person name="Kovar C.L."/>
            <person name="Lee S.L."/>
            <person name="Lewis L.R."/>
            <person name="Morton D."/>
            <person name="Nazareth L.V."/>
            <person name="Okwuonu G."/>
            <person name="Santibanez J."/>
            <person name="Chen R."/>
            <person name="Richards S."/>
            <person name="Muzny D.M."/>
            <person name="Gillis A."/>
            <person name="Peshkin L."/>
            <person name="Wu M."/>
            <person name="Humphreys T."/>
            <person name="Su Y.H."/>
            <person name="Putnam N.H."/>
            <person name="Schmutz J."/>
            <person name="Fujiyama A."/>
            <person name="Yu J.K."/>
            <person name="Tagawa K."/>
            <person name="Worley K.C."/>
            <person name="Gibbs R.A."/>
            <person name="Kirschner M.W."/>
            <person name="Lowe C.J."/>
            <person name="Satoh N."/>
            <person name="Rokhsar D.S."/>
            <person name="Gerhart J."/>
        </authorList>
    </citation>
    <scope>NUCLEOTIDE SEQUENCE</scope>
</reference>
<dbReference type="PANTHER" id="PTHR34340">
    <property type="entry name" value="MELANOREGULIN"/>
    <property type="match status" value="1"/>
</dbReference>
<sequence length="244" mass="28603">MSNKGPVLKNNNTRTYQNENIPNSDTMTDRWTETLYCCCWCRADSPVPEIIEPNERTRLLSSYPPMTTMPARLCESFDSDNVNLWNEPFDPSHTECDEDMELSNIIRKRDDAHPGSPEWMQYDLEINSIRQQRRDIEERWKTVLRGLGFVDEVETGILSPISTYSKQHSTISKSVQARDLYGRLVKESAMFSGCRWQGQSQRYLIIIERLIDLETAEDFVEAALELYPREKEYYGEEQDYQDED</sequence>
<evidence type="ECO:0000313" key="2">
    <source>
        <dbReference type="EMBL" id="ALR88604.1"/>
    </source>
</evidence>
<accession>A0A0U2U2I8</accession>
<organism evidence="2">
    <name type="scientific">Saccoglossus kowalevskii</name>
    <name type="common">Acorn worm</name>
    <dbReference type="NCBI Taxonomy" id="10224"/>
    <lineage>
        <taxon>Eukaryota</taxon>
        <taxon>Metazoa</taxon>
        <taxon>Hemichordata</taxon>
        <taxon>Enteropneusta</taxon>
        <taxon>Harrimaniidae</taxon>
        <taxon>Saccoglossus</taxon>
    </lineage>
</organism>
<protein>
    <submittedName>
        <fullName evidence="2">Melanoregulin-like</fullName>
    </submittedName>
</protein>
<dbReference type="EMBL" id="KT876106">
    <property type="protein sequence ID" value="ALR88604.1"/>
    <property type="molecule type" value="mRNA"/>
</dbReference>
<dbReference type="PANTHER" id="PTHR34340:SF2">
    <property type="entry name" value="MELANOREGULIN"/>
    <property type="match status" value="1"/>
</dbReference>
<dbReference type="OrthoDB" id="10015106at2759"/>
<dbReference type="InterPro" id="IPR031638">
    <property type="entry name" value="Melanoregulin"/>
</dbReference>
<dbReference type="GO" id="GO:0032402">
    <property type="term" value="P:melanosome transport"/>
    <property type="evidence" value="ECO:0007669"/>
    <property type="project" value="InterPro"/>
</dbReference>
<evidence type="ECO:0000256" key="1">
    <source>
        <dbReference type="SAM" id="MobiDB-lite"/>
    </source>
</evidence>
<name>A0A0U2U2I8_SACKO</name>
<proteinExistence type="evidence at transcript level"/>
<dbReference type="Pfam" id="PF15812">
    <property type="entry name" value="MREG"/>
    <property type="match status" value="1"/>
</dbReference>
<feature type="region of interest" description="Disordered" evidence="1">
    <location>
        <begin position="1"/>
        <end position="25"/>
    </location>
</feature>
<dbReference type="AlphaFoldDB" id="A0A0U2U2I8"/>